<dbReference type="EMBL" id="JACEGA010000001">
    <property type="protein sequence ID" value="MBB2183541.1"/>
    <property type="molecule type" value="Genomic_DNA"/>
</dbReference>
<dbReference type="InterPro" id="IPR029063">
    <property type="entry name" value="SAM-dependent_MTases_sf"/>
</dbReference>
<proteinExistence type="predicted"/>
<keyword evidence="3" id="KW-1185">Reference proteome</keyword>
<dbReference type="Proteomes" id="UP000574276">
    <property type="component" value="Unassembled WGS sequence"/>
</dbReference>
<gene>
    <name evidence="2" type="ORF">H0486_11715</name>
</gene>
<dbReference type="GO" id="GO:0030488">
    <property type="term" value="P:tRNA methylation"/>
    <property type="evidence" value="ECO:0007669"/>
    <property type="project" value="TreeGrafter"/>
</dbReference>
<reference evidence="2 3" key="1">
    <citation type="submission" date="2020-07" db="EMBL/GenBank/DDBJ databases">
        <title>Characterization and genome sequencing of isolate MD1, a novel member within the family Lachnospiraceae.</title>
        <authorList>
            <person name="Rettenmaier R."/>
            <person name="Di Bello L."/>
            <person name="Zinser C."/>
            <person name="Scheitz K."/>
            <person name="Liebl W."/>
            <person name="Zverlov V."/>
        </authorList>
    </citation>
    <scope>NUCLEOTIDE SEQUENCE [LARGE SCALE GENOMIC DNA]</scope>
    <source>
        <strain evidence="2 3">MD1</strain>
    </source>
</reference>
<dbReference type="PANTHER" id="PTHR14911:SF13">
    <property type="entry name" value="TRNA (GUANINE(6)-N2)-METHYLTRANSFERASE THUMP3"/>
    <property type="match status" value="1"/>
</dbReference>
<protein>
    <submittedName>
        <fullName evidence="2">RNA methyltransferase</fullName>
    </submittedName>
</protein>
<dbReference type="SUPFAM" id="SSF53335">
    <property type="entry name" value="S-adenosyl-L-methionine-dependent methyltransferases"/>
    <property type="match status" value="1"/>
</dbReference>
<dbReference type="RefSeq" id="WP_228353177.1">
    <property type="nucleotide sequence ID" value="NZ_JACEGA010000001.1"/>
</dbReference>
<organism evidence="2 3">
    <name type="scientific">Variimorphobacter saccharofermentans</name>
    <dbReference type="NCBI Taxonomy" id="2755051"/>
    <lineage>
        <taxon>Bacteria</taxon>
        <taxon>Bacillati</taxon>
        <taxon>Bacillota</taxon>
        <taxon>Clostridia</taxon>
        <taxon>Lachnospirales</taxon>
        <taxon>Lachnospiraceae</taxon>
        <taxon>Variimorphobacter</taxon>
    </lineage>
</organism>
<evidence type="ECO:0000259" key="1">
    <source>
        <dbReference type="Pfam" id="PF01170"/>
    </source>
</evidence>
<evidence type="ECO:0000313" key="3">
    <source>
        <dbReference type="Proteomes" id="UP000574276"/>
    </source>
</evidence>
<dbReference type="InterPro" id="IPR000241">
    <property type="entry name" value="RlmKL-like_Mtase"/>
</dbReference>
<keyword evidence="2" id="KW-0808">Transferase</keyword>
<accession>A0A839K4E2</accession>
<comment type="caution">
    <text evidence="2">The sequence shown here is derived from an EMBL/GenBank/DDBJ whole genome shotgun (WGS) entry which is preliminary data.</text>
</comment>
<name>A0A839K4E2_9FIRM</name>
<feature type="domain" description="Ribosomal RNA large subunit methyltransferase K/L-like methyltransferase" evidence="1">
    <location>
        <begin position="171"/>
        <end position="326"/>
    </location>
</feature>
<evidence type="ECO:0000313" key="2">
    <source>
        <dbReference type="EMBL" id="MBB2183541.1"/>
    </source>
</evidence>
<dbReference type="AlphaFoldDB" id="A0A839K4E2"/>
<dbReference type="GO" id="GO:0016423">
    <property type="term" value="F:tRNA (guanine) methyltransferase activity"/>
    <property type="evidence" value="ECO:0007669"/>
    <property type="project" value="TreeGrafter"/>
</dbReference>
<sequence>MQTIMFTMVPGFEKIVVDEINSTLTTAKVVEVLRGKVLINGCFSLNELCQLRCVDNIYYYIAKINVGPHKKDLEKFEQDIAKISFQKAIEFLNLSKKPIIIVSASKKGKQTYSRFDLSDKATMAISKNNGYKIGDSLEHNLAIRFDLNNTECMISVQLTKADFKFRGSAYEFQPGGIRPTIANALVKLSMPTAEDVFYDPFCGSGTISRERAFYDAKRILASDINPKVIESARINVPSKVKIFCCDARRLKVQDNSIDVIVSNIPWGKQIEVENVYELYISFLKEAKRVLSSKGRMVLLTDREEIVDAAEEVGFKIEKLMTISLHGLLPNVYRIME</sequence>
<dbReference type="CDD" id="cd02440">
    <property type="entry name" value="AdoMet_MTases"/>
    <property type="match status" value="1"/>
</dbReference>
<dbReference type="Gene3D" id="3.30.2130.30">
    <property type="match status" value="1"/>
</dbReference>
<dbReference type="Pfam" id="PF01170">
    <property type="entry name" value="UPF0020"/>
    <property type="match status" value="1"/>
</dbReference>
<dbReference type="PRINTS" id="PR00507">
    <property type="entry name" value="N12N6MTFRASE"/>
</dbReference>
<dbReference type="CDD" id="cd11715">
    <property type="entry name" value="THUMP_AdoMetMT"/>
    <property type="match status" value="1"/>
</dbReference>
<keyword evidence="2" id="KW-0489">Methyltransferase</keyword>
<dbReference type="PANTHER" id="PTHR14911">
    <property type="entry name" value="THUMP DOMAIN-CONTAINING"/>
    <property type="match status" value="1"/>
</dbReference>
<dbReference type="Gene3D" id="3.40.50.150">
    <property type="entry name" value="Vaccinia Virus protein VP39"/>
    <property type="match status" value="1"/>
</dbReference>